<evidence type="ECO:0000313" key="3">
    <source>
        <dbReference type="Proteomes" id="UP001148018"/>
    </source>
</evidence>
<dbReference type="EMBL" id="JANIIK010003843">
    <property type="protein sequence ID" value="KAJ3581065.1"/>
    <property type="molecule type" value="Genomic_DNA"/>
</dbReference>
<feature type="non-terminal residue" evidence="2">
    <location>
        <position position="1"/>
    </location>
</feature>
<keyword evidence="1" id="KW-0812">Transmembrane</keyword>
<protein>
    <submittedName>
        <fullName evidence="2">Uncharacterized protein</fullName>
    </submittedName>
</protein>
<name>A0A9Q0I0L7_9TELE</name>
<feature type="transmembrane region" description="Helical" evidence="1">
    <location>
        <begin position="34"/>
        <end position="59"/>
    </location>
</feature>
<evidence type="ECO:0000313" key="2">
    <source>
        <dbReference type="EMBL" id="KAJ3581065.1"/>
    </source>
</evidence>
<keyword evidence="3" id="KW-1185">Reference proteome</keyword>
<feature type="non-terminal residue" evidence="2">
    <location>
        <position position="119"/>
    </location>
</feature>
<dbReference type="Proteomes" id="UP001148018">
    <property type="component" value="Unassembled WGS sequence"/>
</dbReference>
<dbReference type="OrthoDB" id="8847287at2759"/>
<keyword evidence="1" id="KW-0472">Membrane</keyword>
<dbReference type="AlphaFoldDB" id="A0A9Q0I0L7"/>
<evidence type="ECO:0000256" key="1">
    <source>
        <dbReference type="SAM" id="Phobius"/>
    </source>
</evidence>
<gene>
    <name evidence="2" type="ORF">NHX12_017090</name>
</gene>
<comment type="caution">
    <text evidence="2">The sequence shown here is derived from an EMBL/GenBank/DDBJ whole genome shotgun (WGS) entry which is preliminary data.</text>
</comment>
<proteinExistence type="predicted"/>
<sequence length="119" mass="12288">VVLEGVRGSAGLLALDDIQYTVGTDSGGQAGSNAAGITASVIVVLLLLGTLAALLVFYLRNRRKDDHLLPGQALGQSEASSGASGFSNEVYSLEDEDRVTVPPIPIHPMAAGFNNMLPP</sequence>
<organism evidence="2 3">
    <name type="scientific">Muraenolepis orangiensis</name>
    <name type="common">Patagonian moray cod</name>
    <dbReference type="NCBI Taxonomy" id="630683"/>
    <lineage>
        <taxon>Eukaryota</taxon>
        <taxon>Metazoa</taxon>
        <taxon>Chordata</taxon>
        <taxon>Craniata</taxon>
        <taxon>Vertebrata</taxon>
        <taxon>Euteleostomi</taxon>
        <taxon>Actinopterygii</taxon>
        <taxon>Neopterygii</taxon>
        <taxon>Teleostei</taxon>
        <taxon>Neoteleostei</taxon>
        <taxon>Acanthomorphata</taxon>
        <taxon>Zeiogadaria</taxon>
        <taxon>Gadariae</taxon>
        <taxon>Gadiformes</taxon>
        <taxon>Muraenolepidoidei</taxon>
        <taxon>Muraenolepididae</taxon>
        <taxon>Muraenolepis</taxon>
    </lineage>
</organism>
<keyword evidence="1" id="KW-1133">Transmembrane helix</keyword>
<reference evidence="2" key="1">
    <citation type="submission" date="2022-07" db="EMBL/GenBank/DDBJ databases">
        <title>Chromosome-level genome of Muraenolepis orangiensis.</title>
        <authorList>
            <person name="Kim J."/>
        </authorList>
    </citation>
    <scope>NUCLEOTIDE SEQUENCE</scope>
    <source>
        <strain evidence="2">KU_S4_2022</strain>
        <tissue evidence="2">Muscle</tissue>
    </source>
</reference>
<accession>A0A9Q0I0L7</accession>